<dbReference type="Gene3D" id="4.10.240.10">
    <property type="entry name" value="Zn(2)-C6 fungal-type DNA-binding domain"/>
    <property type="match status" value="1"/>
</dbReference>
<dbReference type="InterPro" id="IPR001138">
    <property type="entry name" value="Zn2Cys6_DnaBD"/>
</dbReference>
<protein>
    <submittedName>
        <fullName evidence="4">Zn(2)-C6 fungal-type DNA-binding domain protein</fullName>
    </submittedName>
</protein>
<sequence length="597" mass="64664">MASTSTAPPLRQSCDRCHRQKLRCTRASGRNAGACNRCLRKRVQCVYSVSLPKGRPSIYRLADEPNDTAAGMVTPYSTAGSAASLSRSGDDSAIGDGDGDSDVDVDVGVGGHVRINPDPDPEAAADANVNVNVDMDSHRNTDGDTYDSVNAGTDGPTNTSRDACINDKFDSRFMNPPMDMAASAWLWPRDFTELDIQTDWRQDQPTLHRQPILDPRLDVDMTSFEFFASVGRDGGHDRHTAPDQPPPPSIAKMMDMLDNRERLTTPNSRDVRSENATDIGLGADGNSSSGDTAVLKSEDADLVIAQLTQLSIRLSSLRLSSYALARAAESSFPSTNDSQAPRRKLLDDVAFDSVASWLAREANGCAKLLTLSSSMSPGYDCTYPKSVGTGTRSRGTLLQDVLSSSHHLLEVLRYVQTSCNVDGSLSTPSRPSGSPAPSIRTQLVGIFATSDSVGETLDSSSCPFPSSYRSDDNIIRNLVTACHTLLLTIYQAMFAAIEHDACQPAGITNTAALGHIRLASIVQLCSYLTQRQQQAVGAYLKKERSHSPEMSFADPSCTTDSHQNFPPVSVMGDREAIIDLEMKVQHRLTHLQKILRF</sequence>
<dbReference type="CDD" id="cd00067">
    <property type="entry name" value="GAL4"/>
    <property type="match status" value="1"/>
</dbReference>
<dbReference type="GO" id="GO:0003677">
    <property type="term" value="F:DNA binding"/>
    <property type="evidence" value="ECO:0007669"/>
    <property type="project" value="UniProtKB-KW"/>
</dbReference>
<evidence type="ECO:0000256" key="2">
    <source>
        <dbReference type="SAM" id="MobiDB-lite"/>
    </source>
</evidence>
<feature type="domain" description="Zn(2)-C6 fungal-type" evidence="3">
    <location>
        <begin position="13"/>
        <end position="47"/>
    </location>
</feature>
<dbReference type="GO" id="GO:0008270">
    <property type="term" value="F:zinc ion binding"/>
    <property type="evidence" value="ECO:0007669"/>
    <property type="project" value="InterPro"/>
</dbReference>
<gene>
    <name evidence="4" type="ORF">MGU_07846</name>
</gene>
<dbReference type="EMBL" id="AZNH01000036">
    <property type="protein sequence ID" value="KID84879.1"/>
    <property type="molecule type" value="Genomic_DNA"/>
</dbReference>
<reference evidence="4 5" key="1">
    <citation type="journal article" date="2014" name="Proc. Natl. Acad. Sci. U.S.A.">
        <title>Trajectory and genomic determinants of fungal-pathogen speciation and host adaptation.</title>
        <authorList>
            <person name="Hu X."/>
            <person name="Xiao G."/>
            <person name="Zheng P."/>
            <person name="Shang Y."/>
            <person name="Su Y."/>
            <person name="Zhang X."/>
            <person name="Liu X."/>
            <person name="Zhan S."/>
            <person name="St Leger R.J."/>
            <person name="Wang C."/>
        </authorList>
    </citation>
    <scope>NUCLEOTIDE SEQUENCE [LARGE SCALE GENOMIC DNA]</scope>
    <source>
        <strain evidence="4 5">ARSEF 977</strain>
    </source>
</reference>
<feature type="region of interest" description="Disordered" evidence="2">
    <location>
        <begin position="139"/>
        <end position="162"/>
    </location>
</feature>
<evidence type="ECO:0000256" key="1">
    <source>
        <dbReference type="ARBA" id="ARBA00023242"/>
    </source>
</evidence>
<keyword evidence="5" id="KW-1185">Reference proteome</keyword>
<dbReference type="PROSITE" id="PS50048">
    <property type="entry name" value="ZN2_CY6_FUNGAL_2"/>
    <property type="match status" value="1"/>
</dbReference>
<evidence type="ECO:0000313" key="5">
    <source>
        <dbReference type="Proteomes" id="UP000031192"/>
    </source>
</evidence>
<evidence type="ECO:0000313" key="4">
    <source>
        <dbReference type="EMBL" id="KID84879.1"/>
    </source>
</evidence>
<feature type="region of interest" description="Disordered" evidence="2">
    <location>
        <begin position="231"/>
        <end position="292"/>
    </location>
</feature>
<name>A0A0B4HYP5_METGA</name>
<dbReference type="Proteomes" id="UP000031192">
    <property type="component" value="Unassembled WGS sequence"/>
</dbReference>
<dbReference type="InterPro" id="IPR036864">
    <property type="entry name" value="Zn2-C6_fun-type_DNA-bd_sf"/>
</dbReference>
<evidence type="ECO:0000259" key="3">
    <source>
        <dbReference type="PROSITE" id="PS50048"/>
    </source>
</evidence>
<feature type="compositionally biased region" description="Basic and acidic residues" evidence="2">
    <location>
        <begin position="255"/>
        <end position="275"/>
    </location>
</feature>
<keyword evidence="1" id="KW-0539">Nucleus</keyword>
<feature type="region of interest" description="Disordered" evidence="2">
    <location>
        <begin position="79"/>
        <end position="100"/>
    </location>
</feature>
<dbReference type="PROSITE" id="PS00463">
    <property type="entry name" value="ZN2_CY6_FUNGAL_1"/>
    <property type="match status" value="1"/>
</dbReference>
<dbReference type="HOGENOM" id="CLU_023130_0_0_1"/>
<organism evidence="4 5">
    <name type="scientific">Metarhizium guizhouense (strain ARSEF 977)</name>
    <dbReference type="NCBI Taxonomy" id="1276136"/>
    <lineage>
        <taxon>Eukaryota</taxon>
        <taxon>Fungi</taxon>
        <taxon>Dikarya</taxon>
        <taxon>Ascomycota</taxon>
        <taxon>Pezizomycotina</taxon>
        <taxon>Sordariomycetes</taxon>
        <taxon>Hypocreomycetidae</taxon>
        <taxon>Hypocreales</taxon>
        <taxon>Clavicipitaceae</taxon>
        <taxon>Metarhizium</taxon>
    </lineage>
</organism>
<dbReference type="AlphaFoldDB" id="A0A0B4HYP5"/>
<proteinExistence type="predicted"/>
<keyword evidence="4" id="KW-0238">DNA-binding</keyword>
<comment type="caution">
    <text evidence="4">The sequence shown here is derived from an EMBL/GenBank/DDBJ whole genome shotgun (WGS) entry which is preliminary data.</text>
</comment>
<accession>A0A0B4HYP5</accession>
<dbReference type="SUPFAM" id="SSF57701">
    <property type="entry name" value="Zn2/Cys6 DNA-binding domain"/>
    <property type="match status" value="1"/>
</dbReference>
<dbReference type="Pfam" id="PF00172">
    <property type="entry name" value="Zn_clus"/>
    <property type="match status" value="1"/>
</dbReference>
<dbReference type="SMART" id="SM00066">
    <property type="entry name" value="GAL4"/>
    <property type="match status" value="1"/>
</dbReference>
<feature type="compositionally biased region" description="Polar residues" evidence="2">
    <location>
        <begin position="147"/>
        <end position="161"/>
    </location>
</feature>
<dbReference type="GO" id="GO:0000981">
    <property type="term" value="F:DNA-binding transcription factor activity, RNA polymerase II-specific"/>
    <property type="evidence" value="ECO:0007669"/>
    <property type="project" value="InterPro"/>
</dbReference>